<dbReference type="CDD" id="cd22842">
    <property type="entry name" value="Gal_Rha_Lectin_BGal"/>
    <property type="match status" value="1"/>
</dbReference>
<dbReference type="Pfam" id="PF17834">
    <property type="entry name" value="GHD"/>
    <property type="match status" value="1"/>
</dbReference>
<dbReference type="SUPFAM" id="SSF49785">
    <property type="entry name" value="Galactose-binding domain-like"/>
    <property type="match status" value="2"/>
</dbReference>
<evidence type="ECO:0000259" key="17">
    <source>
        <dbReference type="PROSITE" id="PS50090"/>
    </source>
</evidence>
<evidence type="ECO:0000259" key="19">
    <source>
        <dbReference type="PROSITE" id="PS51294"/>
    </source>
</evidence>
<dbReference type="PROSITE" id="PS01182">
    <property type="entry name" value="GLYCOSYL_HYDROL_F35"/>
    <property type="match status" value="1"/>
</dbReference>
<dbReference type="InterPro" id="IPR019801">
    <property type="entry name" value="Glyco_hydro_35_CS"/>
</dbReference>
<evidence type="ECO:0000256" key="5">
    <source>
        <dbReference type="ARBA" id="ARBA00012756"/>
    </source>
</evidence>
<dbReference type="Gene3D" id="2.60.120.260">
    <property type="entry name" value="Galactose-binding domain-like"/>
    <property type="match status" value="2"/>
</dbReference>
<dbReference type="InterPro" id="IPR048913">
    <property type="entry name" value="BetaGal_gal-bd"/>
</dbReference>
<dbReference type="SMART" id="SM00717">
    <property type="entry name" value="SANT"/>
    <property type="match status" value="1"/>
</dbReference>
<feature type="region of interest" description="Disordered" evidence="15">
    <location>
        <begin position="1058"/>
        <end position="1084"/>
    </location>
</feature>
<dbReference type="Gene3D" id="2.60.120.740">
    <property type="match status" value="1"/>
</dbReference>
<evidence type="ECO:0000256" key="10">
    <source>
        <dbReference type="ARBA" id="ARBA00023180"/>
    </source>
</evidence>
<evidence type="ECO:0000256" key="2">
    <source>
        <dbReference type="ARBA" id="ARBA00004123"/>
    </source>
</evidence>
<dbReference type="GO" id="GO:0048046">
    <property type="term" value="C:apoplast"/>
    <property type="evidence" value="ECO:0007669"/>
    <property type="project" value="UniProtKB-SubCell"/>
</dbReference>
<dbReference type="Pfam" id="PF00249">
    <property type="entry name" value="Myb_DNA-binding"/>
    <property type="match status" value="1"/>
</dbReference>
<evidence type="ECO:0000256" key="3">
    <source>
        <dbReference type="ARBA" id="ARBA00004271"/>
    </source>
</evidence>
<dbReference type="PROSITE" id="PS50090">
    <property type="entry name" value="MYB_LIKE"/>
    <property type="match status" value="1"/>
</dbReference>
<evidence type="ECO:0000256" key="1">
    <source>
        <dbReference type="ARBA" id="ARBA00001412"/>
    </source>
</evidence>
<dbReference type="InterPro" id="IPR001005">
    <property type="entry name" value="SANT/Myb"/>
</dbReference>
<evidence type="ECO:0000256" key="13">
    <source>
        <dbReference type="RuleBase" id="RU000675"/>
    </source>
</evidence>
<accession>A0A1J7H3F4</accession>
<keyword evidence="11" id="KW-0539">Nucleus</keyword>
<dbReference type="GO" id="GO:0030246">
    <property type="term" value="F:carbohydrate binding"/>
    <property type="evidence" value="ECO:0007669"/>
    <property type="project" value="InterPro"/>
</dbReference>
<proteinExistence type="inferred from homology"/>
<evidence type="ECO:0000256" key="15">
    <source>
        <dbReference type="SAM" id="MobiDB-lite"/>
    </source>
</evidence>
<keyword evidence="6" id="KW-0052">Apoplast</keyword>
<dbReference type="AlphaFoldDB" id="A0A1J7H3F4"/>
<evidence type="ECO:0000313" key="20">
    <source>
        <dbReference type="EMBL" id="OIV96276.1"/>
    </source>
</evidence>
<dbReference type="SUPFAM" id="SSF51445">
    <property type="entry name" value="(Trans)glycosidases"/>
    <property type="match status" value="1"/>
</dbReference>
<dbReference type="EC" id="3.2.1.23" evidence="5 13"/>
<feature type="chain" id="PRO_5012385368" description="Beta-galactosidase" evidence="16">
    <location>
        <begin position="23"/>
        <end position="1186"/>
    </location>
</feature>
<evidence type="ECO:0000256" key="16">
    <source>
        <dbReference type="SAM" id="SignalP"/>
    </source>
</evidence>
<dbReference type="InterPro" id="IPR043159">
    <property type="entry name" value="Lectin_gal-bd_sf"/>
</dbReference>
<dbReference type="FunFam" id="2.60.120.260:FF:000050">
    <property type="entry name" value="Beta-galactosidase"/>
    <property type="match status" value="1"/>
</dbReference>
<evidence type="ECO:0000256" key="12">
    <source>
        <dbReference type="ARBA" id="ARBA00023295"/>
    </source>
</evidence>
<feature type="domain" description="HTH myb-type" evidence="19">
    <location>
        <begin position="1126"/>
        <end position="1185"/>
    </location>
</feature>
<feature type="domain" description="SUEL-type lectin" evidence="18">
    <location>
        <begin position="750"/>
        <end position="825"/>
    </location>
</feature>
<keyword evidence="7" id="KW-0964">Secreted</keyword>
<evidence type="ECO:0000256" key="6">
    <source>
        <dbReference type="ARBA" id="ARBA00022523"/>
    </source>
</evidence>
<dbReference type="InterPro" id="IPR017930">
    <property type="entry name" value="Myb_dom"/>
</dbReference>
<feature type="domain" description="Myb-like" evidence="17">
    <location>
        <begin position="1126"/>
        <end position="1181"/>
    </location>
</feature>
<dbReference type="Pfam" id="PF02140">
    <property type="entry name" value="SUEL_Lectin"/>
    <property type="match status" value="1"/>
</dbReference>
<evidence type="ECO:0000256" key="8">
    <source>
        <dbReference type="ARBA" id="ARBA00022729"/>
    </source>
</evidence>
<dbReference type="PRINTS" id="PR00742">
    <property type="entry name" value="GLHYDRLASE35"/>
</dbReference>
<keyword evidence="12 13" id="KW-0326">Glycosidase</keyword>
<comment type="subcellular location">
    <subcellularLocation>
        <location evidence="2">Nucleus</location>
    </subcellularLocation>
    <subcellularLocation>
        <location evidence="3">Secreted</location>
        <location evidence="3">Extracellular space</location>
        <location evidence="3">Apoplast</location>
    </subcellularLocation>
</comment>
<keyword evidence="21" id="KW-1185">Reference proteome</keyword>
<dbReference type="Gene3D" id="3.20.20.80">
    <property type="entry name" value="Glycosidases"/>
    <property type="match status" value="1"/>
</dbReference>
<evidence type="ECO:0000256" key="11">
    <source>
        <dbReference type="ARBA" id="ARBA00023242"/>
    </source>
</evidence>
<dbReference type="PROSITE" id="PS50228">
    <property type="entry name" value="SUEL_LECTIN"/>
    <property type="match status" value="1"/>
</dbReference>
<keyword evidence="10" id="KW-0325">Glycoprotein</keyword>
<evidence type="ECO:0000256" key="14">
    <source>
        <dbReference type="RuleBase" id="RU003679"/>
    </source>
</evidence>
<dbReference type="Gramene" id="OIV96276">
    <property type="protein sequence ID" value="OIV96276"/>
    <property type="gene ID" value="TanjilG_05116"/>
</dbReference>
<dbReference type="InterPro" id="IPR008979">
    <property type="entry name" value="Galactose-bd-like_sf"/>
</dbReference>
<dbReference type="FunFam" id="3.20.20.80:FF:000006">
    <property type="entry name" value="Beta-galactosidase"/>
    <property type="match status" value="1"/>
</dbReference>
<feature type="signal peptide" evidence="16">
    <location>
        <begin position="1"/>
        <end position="22"/>
    </location>
</feature>
<dbReference type="CDD" id="cd11660">
    <property type="entry name" value="SANT_TRF"/>
    <property type="match status" value="1"/>
</dbReference>
<dbReference type="OMA" id="SVAIRMN"/>
<dbReference type="PROSITE" id="PS51257">
    <property type="entry name" value="PROKAR_LIPOPROTEIN"/>
    <property type="match status" value="1"/>
</dbReference>
<reference evidence="20 21" key="1">
    <citation type="journal article" date="2017" name="Plant Biotechnol. J.">
        <title>A comprehensive draft genome sequence for lupin (Lupinus angustifolius), an emerging health food: insights into plant-microbe interactions and legume evolution.</title>
        <authorList>
            <person name="Hane J.K."/>
            <person name="Ming Y."/>
            <person name="Kamphuis L.G."/>
            <person name="Nelson M.N."/>
            <person name="Garg G."/>
            <person name="Atkins C.A."/>
            <person name="Bayer P.E."/>
            <person name="Bravo A."/>
            <person name="Bringans S."/>
            <person name="Cannon S."/>
            <person name="Edwards D."/>
            <person name="Foley R."/>
            <person name="Gao L.L."/>
            <person name="Harrison M.J."/>
            <person name="Huang W."/>
            <person name="Hurgobin B."/>
            <person name="Li S."/>
            <person name="Liu C.W."/>
            <person name="McGrath A."/>
            <person name="Morahan G."/>
            <person name="Murray J."/>
            <person name="Weller J."/>
            <person name="Jian J."/>
            <person name="Singh K.B."/>
        </authorList>
    </citation>
    <scope>NUCLEOTIDE SEQUENCE [LARGE SCALE GENOMIC DNA]</scope>
    <source>
        <strain evidence="21">cv. Tanjil</strain>
        <tissue evidence="20">Whole plant</tissue>
    </source>
</reference>
<dbReference type="Pfam" id="PF21467">
    <property type="entry name" value="BetaGal_gal-bd"/>
    <property type="match status" value="1"/>
</dbReference>
<organism evidence="20 21">
    <name type="scientific">Lupinus angustifolius</name>
    <name type="common">Narrow-leaved blue lupine</name>
    <dbReference type="NCBI Taxonomy" id="3871"/>
    <lineage>
        <taxon>Eukaryota</taxon>
        <taxon>Viridiplantae</taxon>
        <taxon>Streptophyta</taxon>
        <taxon>Embryophyta</taxon>
        <taxon>Tracheophyta</taxon>
        <taxon>Spermatophyta</taxon>
        <taxon>Magnoliopsida</taxon>
        <taxon>eudicotyledons</taxon>
        <taxon>Gunneridae</taxon>
        <taxon>Pentapetalae</taxon>
        <taxon>rosids</taxon>
        <taxon>fabids</taxon>
        <taxon>Fabales</taxon>
        <taxon>Fabaceae</taxon>
        <taxon>Papilionoideae</taxon>
        <taxon>50 kb inversion clade</taxon>
        <taxon>genistoids sensu lato</taxon>
        <taxon>core genistoids</taxon>
        <taxon>Genisteae</taxon>
        <taxon>Lupinus</taxon>
    </lineage>
</organism>
<dbReference type="PROSITE" id="PS51294">
    <property type="entry name" value="HTH_MYB"/>
    <property type="match status" value="1"/>
</dbReference>
<dbReference type="EMBL" id="CM007375">
    <property type="protein sequence ID" value="OIV96276.1"/>
    <property type="molecule type" value="Genomic_DNA"/>
</dbReference>
<dbReference type="InterPro" id="IPR031330">
    <property type="entry name" value="Gly_Hdrlase_35_cat"/>
</dbReference>
<dbReference type="PANTHER" id="PTHR23421">
    <property type="entry name" value="BETA-GALACTOSIDASE RELATED"/>
    <property type="match status" value="1"/>
</dbReference>
<dbReference type="Proteomes" id="UP000188354">
    <property type="component" value="Chromosome LG15"/>
</dbReference>
<gene>
    <name evidence="20" type="ORF">TanjilG_05116</name>
</gene>
<dbReference type="Gene3D" id="1.10.10.60">
    <property type="entry name" value="Homeodomain-like"/>
    <property type="match status" value="1"/>
</dbReference>
<dbReference type="InterPro" id="IPR041392">
    <property type="entry name" value="GHD"/>
</dbReference>
<evidence type="ECO:0000256" key="7">
    <source>
        <dbReference type="ARBA" id="ARBA00022525"/>
    </source>
</evidence>
<evidence type="ECO:0000256" key="9">
    <source>
        <dbReference type="ARBA" id="ARBA00022801"/>
    </source>
</evidence>
<sequence>MRLHNAMLVVTLVLCIVTIACAQGRAPAVRLHKPHSVSGIQNVSYDGRSLLINGQRHLLFSGSIHYTRSTPEMWPDLLDKARHGGLNVIQTYVFWNAHESEKGKWNFEGNYDLVKFIKLIQQKGMFATLRVGPFIQAEWNHGGLPYWLREVPGIIFRSNNEPFKQHMEAYVTKIIKMMKDEKLFASQGGPIILAQIENEYNHIQLAYDEDGPSYVQWAANMAVAQNIGVPWIMCKQKDAPDPVINACNGRHCGDTFTGPNKPYKPALWTENWTAQYRVFGDPTSQRSAEDIAFSIARFFSKDGILVNYYMYHGGTNFGRTSAAFTTTRYYDEAPLDEFGLQREPKWSHLRDAHRSLNLCKKALLTGKSSVQRLNEFHEIRVYEKPQSDICSAFITNNHTNEAATINFRGKNFFLPPHSISVLPDCKTVVYNTQQIASQHNTRNFRRSTLANNHKWEVFSETIPSLPVTQKLPAELYSLLKDTTDYAWYSTSFNLGAQDLPKNGAAPVLRIMSLGHSLLTFVNGEYIGSNHGTHEEKSFEFQKPVNFKVGNNRITILASTVGLPDSGAYMEHRYAGPKSISILGLTTGTIELTANGWGHKVGLKGEKQKIFSEEGSKRVKWRVAVGNAPALSWFKTRFSTPEGRDPIAVRMNGMGKGMIWVNGKSIGRHWMSFLSPIGKPTQSEYHIPRAFLNPSKEENLLVVLEEEIANPGQIEIVTVDRDVVCSFITENHPPNVNSFASKDMKVHSVIEPEKPAAILKCSNFKKVVAVEFASYGNPSGFCGSFALGNCNVAAAKNIVEQECLGKKSCKVSMESFSKNGNVCPETLMKKLIGLKSNVIVDNSGDSRLKKSILLKTLQSHVSTVKITESTLEALEGIEELHRCDASTLTPSITAAYCAVALECTLKYLQSDLSVENNPLYVSAVQRIWRDRFGYLEGGGSLLFSSELKQWKIQLEASLVDNKMVIELAELNTRRNAITKVKDYLANAWSDLGPSFIQLLTQQSNKEQPHKGTDTGGPSIPIPTNPGATPPPNQHKLLASASIQVQNETTADIVVEEMDPPKSCTKLGTDGKETDPPKTCGEVDSLPTRPQIQEETLVKDPPESRFHLPSPKRKIVSPLKKYQPVNITKRRKPKKWSALEEDKLKSAVNEIGEGNWKAILYSNLEIFSERTPTDLKDKWRNMARCGGI</sequence>
<name>A0A1J7H3F4_LUPAN</name>
<protein>
    <recommendedName>
        <fullName evidence="5 13">Beta-galactosidase</fullName>
        <ecNumber evidence="5 13">3.2.1.23</ecNumber>
    </recommendedName>
</protein>
<keyword evidence="9 13" id="KW-0378">Hydrolase</keyword>
<dbReference type="GO" id="GO:0005634">
    <property type="term" value="C:nucleus"/>
    <property type="evidence" value="ECO:0007669"/>
    <property type="project" value="UniProtKB-SubCell"/>
</dbReference>
<dbReference type="InterPro" id="IPR000922">
    <property type="entry name" value="Lectin_gal-bd_dom"/>
</dbReference>
<dbReference type="GO" id="GO:0004565">
    <property type="term" value="F:beta-galactosidase activity"/>
    <property type="evidence" value="ECO:0007669"/>
    <property type="project" value="UniProtKB-EC"/>
</dbReference>
<comment type="similarity">
    <text evidence="4 14">Belongs to the glycosyl hydrolase 35 family.</text>
</comment>
<dbReference type="GO" id="GO:0005975">
    <property type="term" value="P:carbohydrate metabolic process"/>
    <property type="evidence" value="ECO:0007669"/>
    <property type="project" value="InterPro"/>
</dbReference>
<feature type="compositionally biased region" description="Pro residues" evidence="15">
    <location>
        <begin position="1018"/>
        <end position="1031"/>
    </location>
</feature>
<dbReference type="InterPro" id="IPR001944">
    <property type="entry name" value="Glycoside_Hdrlase_35"/>
</dbReference>
<comment type="catalytic activity">
    <reaction evidence="1 13">
        <text>Hydrolysis of terminal non-reducing beta-D-galactose residues in beta-D-galactosides.</text>
        <dbReference type="EC" id="3.2.1.23"/>
    </reaction>
</comment>
<dbReference type="SUPFAM" id="SSF46689">
    <property type="entry name" value="Homeodomain-like"/>
    <property type="match status" value="1"/>
</dbReference>
<evidence type="ECO:0000259" key="18">
    <source>
        <dbReference type="PROSITE" id="PS50228"/>
    </source>
</evidence>
<evidence type="ECO:0000313" key="21">
    <source>
        <dbReference type="Proteomes" id="UP000188354"/>
    </source>
</evidence>
<dbReference type="InterPro" id="IPR017853">
    <property type="entry name" value="GH"/>
</dbReference>
<dbReference type="InterPro" id="IPR009057">
    <property type="entry name" value="Homeodomain-like_sf"/>
</dbReference>
<feature type="region of interest" description="Disordered" evidence="15">
    <location>
        <begin position="1002"/>
        <end position="1033"/>
    </location>
</feature>
<dbReference type="Pfam" id="PF01301">
    <property type="entry name" value="Glyco_hydro_35"/>
    <property type="match status" value="1"/>
</dbReference>
<keyword evidence="8 16" id="KW-0732">Signal</keyword>
<evidence type="ECO:0000256" key="4">
    <source>
        <dbReference type="ARBA" id="ARBA00009809"/>
    </source>
</evidence>